<evidence type="ECO:0000313" key="2">
    <source>
        <dbReference type="Proteomes" id="UP000050863"/>
    </source>
</evidence>
<reference evidence="1 2" key="1">
    <citation type="submission" date="2014-03" db="EMBL/GenBank/DDBJ databases">
        <title>Bradyrhizobium valentinum sp. nov., isolated from effective nodules of Lupinus mariae-josephae, a lupine endemic of basic-lime soils in Eastern Spain.</title>
        <authorList>
            <person name="Duran D."/>
            <person name="Rey L."/>
            <person name="Navarro A."/>
            <person name="Busquets A."/>
            <person name="Imperial J."/>
            <person name="Ruiz-Argueso T."/>
        </authorList>
    </citation>
    <scope>NUCLEOTIDE SEQUENCE [LARGE SCALE GENOMIC DNA]</scope>
    <source>
        <strain evidence="1 2">PAC68</strain>
    </source>
</reference>
<sequence>MHFVRTDTSSQFLEEQVGAARKVGVKFAYWNYLDGGRESATLADPLGAVLGLEHVPYGRHSWVQFLDDLITLAYRYDGLVIVVDRADVLVTEKSDEMFDLMEAFLTQFHHWYDQKKPCHLCFQMVEDERLASFFTREAELRG</sequence>
<evidence type="ECO:0008006" key="3">
    <source>
        <dbReference type="Google" id="ProtNLM"/>
    </source>
</evidence>
<comment type="caution">
    <text evidence="1">The sequence shown here is derived from an EMBL/GenBank/DDBJ whole genome shotgun (WGS) entry which is preliminary data.</text>
</comment>
<keyword evidence="2" id="KW-1185">Reference proteome</keyword>
<dbReference type="Proteomes" id="UP000050863">
    <property type="component" value="Unassembled WGS sequence"/>
</dbReference>
<gene>
    <name evidence="1" type="ORF">CQ12_19660</name>
</gene>
<evidence type="ECO:0000313" key="1">
    <source>
        <dbReference type="EMBL" id="KRR10683.1"/>
    </source>
</evidence>
<proteinExistence type="predicted"/>
<protein>
    <recommendedName>
        <fullName evidence="3">Barstar (barnase inhibitor) domain-containing protein</fullName>
    </recommendedName>
</protein>
<organism evidence="1 2">
    <name type="scientific">Bradyrhizobium jicamae</name>
    <dbReference type="NCBI Taxonomy" id="280332"/>
    <lineage>
        <taxon>Bacteria</taxon>
        <taxon>Pseudomonadati</taxon>
        <taxon>Pseudomonadota</taxon>
        <taxon>Alphaproteobacteria</taxon>
        <taxon>Hyphomicrobiales</taxon>
        <taxon>Nitrobacteraceae</taxon>
        <taxon>Bradyrhizobium</taxon>
    </lineage>
</organism>
<name>A0A0R3LSR2_9BRAD</name>
<dbReference type="EMBL" id="LLXZ01000057">
    <property type="protein sequence ID" value="KRR10683.1"/>
    <property type="molecule type" value="Genomic_DNA"/>
</dbReference>
<dbReference type="AlphaFoldDB" id="A0A0R3LSR2"/>
<accession>A0A0R3LSR2</accession>